<comment type="caution">
    <text evidence="6">The sequence shown here is derived from an EMBL/GenBank/DDBJ whole genome shotgun (WGS) entry which is preliminary data.</text>
</comment>
<dbReference type="InterPro" id="IPR002059">
    <property type="entry name" value="CSP_DNA-bd"/>
</dbReference>
<dbReference type="Proteomes" id="UP001148838">
    <property type="component" value="Unassembled WGS sequence"/>
</dbReference>
<evidence type="ECO:0000313" key="6">
    <source>
        <dbReference type="EMBL" id="KAJ4436802.1"/>
    </source>
</evidence>
<evidence type="ECO:0000313" key="7">
    <source>
        <dbReference type="Proteomes" id="UP001148838"/>
    </source>
</evidence>
<dbReference type="InterPro" id="IPR001878">
    <property type="entry name" value="Znf_CCHC"/>
</dbReference>
<name>A0ABQ8SSX9_PERAM</name>
<dbReference type="SMART" id="SM00343">
    <property type="entry name" value="ZnF_C2HC"/>
    <property type="match status" value="2"/>
</dbReference>
<comment type="subcellular location">
    <subcellularLocation>
        <location evidence="1">Cytoplasm</location>
    </subcellularLocation>
</comment>
<feature type="domain" description="CCHC-type" evidence="5">
    <location>
        <begin position="99"/>
        <end position="115"/>
    </location>
</feature>
<dbReference type="Gene3D" id="2.40.50.140">
    <property type="entry name" value="Nucleic acid-binding proteins"/>
    <property type="match status" value="1"/>
</dbReference>
<gene>
    <name evidence="6" type="primary">LIN28</name>
    <name evidence="6" type="ORF">ANN_16934</name>
</gene>
<dbReference type="InterPro" id="IPR012340">
    <property type="entry name" value="NA-bd_OB-fold"/>
</dbReference>
<evidence type="ECO:0000256" key="1">
    <source>
        <dbReference type="ARBA" id="ARBA00004496"/>
    </source>
</evidence>
<evidence type="ECO:0000256" key="4">
    <source>
        <dbReference type="SAM" id="MobiDB-lite"/>
    </source>
</evidence>
<dbReference type="InterPro" id="IPR051373">
    <property type="entry name" value="Lin-28_RNA-binding"/>
</dbReference>
<dbReference type="PANTHER" id="PTHR46109">
    <property type="entry name" value="PROTEIN LIN-28"/>
    <property type="match status" value="1"/>
</dbReference>
<sequence>MGQSLRYLKPNWGRGKVASVIQMSGFRSLGDDEEVEFECKVSDKGLEATSVTGPEGADCSGSHRRPVSKKRFRKIRCYNCGEFANHIAAKCTMGPQPKRCHHCKSQDHLIADCPTRPDRNKKTAASFSGEMETEAQEQAAGEVLPHVTEAGE</sequence>
<protein>
    <submittedName>
        <fullName evidence="6">Protein lin-28</fullName>
    </submittedName>
</protein>
<dbReference type="EMBL" id="JAJSOF020000021">
    <property type="protein sequence ID" value="KAJ4436802.1"/>
    <property type="molecule type" value="Genomic_DNA"/>
</dbReference>
<evidence type="ECO:0000256" key="2">
    <source>
        <dbReference type="ARBA" id="ARBA00008840"/>
    </source>
</evidence>
<dbReference type="InterPro" id="IPR036875">
    <property type="entry name" value="Znf_CCHC_sf"/>
</dbReference>
<evidence type="ECO:0000256" key="3">
    <source>
        <dbReference type="ARBA" id="ARBA00022490"/>
    </source>
</evidence>
<accession>A0ABQ8SSX9</accession>
<evidence type="ECO:0000259" key="5">
    <source>
        <dbReference type="SMART" id="SM00343"/>
    </source>
</evidence>
<keyword evidence="3" id="KW-0963">Cytoplasm</keyword>
<proteinExistence type="inferred from homology"/>
<feature type="region of interest" description="Disordered" evidence="4">
    <location>
        <begin position="114"/>
        <end position="152"/>
    </location>
</feature>
<feature type="domain" description="CCHC-type" evidence="5">
    <location>
        <begin position="76"/>
        <end position="93"/>
    </location>
</feature>
<keyword evidence="7" id="KW-1185">Reference proteome</keyword>
<comment type="similarity">
    <text evidence="2">Belongs to the lin-28 family.</text>
</comment>
<dbReference type="Pfam" id="PF00313">
    <property type="entry name" value="CSD"/>
    <property type="match status" value="1"/>
</dbReference>
<organism evidence="6 7">
    <name type="scientific">Periplaneta americana</name>
    <name type="common">American cockroach</name>
    <name type="synonym">Blatta americana</name>
    <dbReference type="NCBI Taxonomy" id="6978"/>
    <lineage>
        <taxon>Eukaryota</taxon>
        <taxon>Metazoa</taxon>
        <taxon>Ecdysozoa</taxon>
        <taxon>Arthropoda</taxon>
        <taxon>Hexapoda</taxon>
        <taxon>Insecta</taxon>
        <taxon>Pterygota</taxon>
        <taxon>Neoptera</taxon>
        <taxon>Polyneoptera</taxon>
        <taxon>Dictyoptera</taxon>
        <taxon>Blattodea</taxon>
        <taxon>Blattoidea</taxon>
        <taxon>Blattidae</taxon>
        <taxon>Blattinae</taxon>
        <taxon>Periplaneta</taxon>
    </lineage>
</organism>
<dbReference type="SUPFAM" id="SSF57756">
    <property type="entry name" value="Retrovirus zinc finger-like domains"/>
    <property type="match status" value="1"/>
</dbReference>
<reference evidence="6 7" key="1">
    <citation type="journal article" date="2022" name="Allergy">
        <title>Genome assembly and annotation of Periplaneta americana reveal a comprehensive cockroach allergen profile.</title>
        <authorList>
            <person name="Wang L."/>
            <person name="Xiong Q."/>
            <person name="Saelim N."/>
            <person name="Wang L."/>
            <person name="Nong W."/>
            <person name="Wan A.T."/>
            <person name="Shi M."/>
            <person name="Liu X."/>
            <person name="Cao Q."/>
            <person name="Hui J.H.L."/>
            <person name="Sookrung N."/>
            <person name="Leung T.F."/>
            <person name="Tungtrongchitr A."/>
            <person name="Tsui S.K.W."/>
        </authorList>
    </citation>
    <scope>NUCLEOTIDE SEQUENCE [LARGE SCALE GENOMIC DNA]</scope>
    <source>
        <strain evidence="6">PWHHKU_190912</strain>
    </source>
</reference>
<dbReference type="PANTHER" id="PTHR46109:SF1">
    <property type="entry name" value="PROTEIN LIN-28 HOMOLOG"/>
    <property type="match status" value="1"/>
</dbReference>
<dbReference type="Gene3D" id="4.10.60.10">
    <property type="entry name" value="Zinc finger, CCHC-type"/>
    <property type="match status" value="1"/>
</dbReference>